<name>A0AAD5E4U1_UMBRA</name>
<dbReference type="Proteomes" id="UP001206595">
    <property type="component" value="Unassembled WGS sequence"/>
</dbReference>
<dbReference type="AlphaFoldDB" id="A0AAD5E4U1"/>
<gene>
    <name evidence="1" type="ORF">K450DRAFT_255555</name>
</gene>
<accession>A0AAD5E4U1</accession>
<organism evidence="1 2">
    <name type="scientific">Umbelopsis ramanniana AG</name>
    <dbReference type="NCBI Taxonomy" id="1314678"/>
    <lineage>
        <taxon>Eukaryota</taxon>
        <taxon>Fungi</taxon>
        <taxon>Fungi incertae sedis</taxon>
        <taxon>Mucoromycota</taxon>
        <taxon>Mucoromycotina</taxon>
        <taxon>Umbelopsidomycetes</taxon>
        <taxon>Umbelopsidales</taxon>
        <taxon>Umbelopsidaceae</taxon>
        <taxon>Umbelopsis</taxon>
    </lineage>
</organism>
<evidence type="ECO:0000313" key="2">
    <source>
        <dbReference type="Proteomes" id="UP001206595"/>
    </source>
</evidence>
<dbReference type="GeneID" id="75916705"/>
<evidence type="ECO:0000313" key="1">
    <source>
        <dbReference type="EMBL" id="KAI8576774.1"/>
    </source>
</evidence>
<sequence>MFGRKNLVHILPGKKNSVVGVLPKALELKEREGKLLATPIDVYYKSQVSNGHSRRDLKKVTTLEGLIYQGIVICKNCQILWQRVINAGKNMYHIAEAIWIGGQRPRRFARSARQ</sequence>
<comment type="caution">
    <text evidence="1">The sequence shown here is derived from an EMBL/GenBank/DDBJ whole genome shotgun (WGS) entry which is preliminary data.</text>
</comment>
<keyword evidence="2" id="KW-1185">Reference proteome</keyword>
<reference evidence="1" key="1">
    <citation type="submission" date="2021-06" db="EMBL/GenBank/DDBJ databases">
        <authorList>
            <consortium name="DOE Joint Genome Institute"/>
            <person name="Mondo S.J."/>
            <person name="Amses K.R."/>
            <person name="Simmons D.R."/>
            <person name="Longcore J.E."/>
            <person name="Seto K."/>
            <person name="Alves G.H."/>
            <person name="Bonds A.E."/>
            <person name="Quandt C.A."/>
            <person name="Davis W.J."/>
            <person name="Chang Y."/>
            <person name="Letcher P.M."/>
            <person name="Powell M.J."/>
            <person name="Kuo A."/>
            <person name="Labutti K."/>
            <person name="Pangilinan J."/>
            <person name="Andreopoulos W."/>
            <person name="Tritt A."/>
            <person name="Riley R."/>
            <person name="Hundley H."/>
            <person name="Johnson J."/>
            <person name="Lipzen A."/>
            <person name="Barry K."/>
            <person name="Berbee M.L."/>
            <person name="Buchler N.E."/>
            <person name="Grigoriev I.V."/>
            <person name="Spatafora J.W."/>
            <person name="Stajich J.E."/>
            <person name="James T.Y."/>
        </authorList>
    </citation>
    <scope>NUCLEOTIDE SEQUENCE</scope>
    <source>
        <strain evidence="1">AG</strain>
    </source>
</reference>
<protein>
    <submittedName>
        <fullName evidence="1">Uncharacterized protein</fullName>
    </submittedName>
</protein>
<dbReference type="RefSeq" id="XP_051441778.1">
    <property type="nucleotide sequence ID" value="XM_051591362.1"/>
</dbReference>
<reference evidence="1" key="2">
    <citation type="journal article" date="2022" name="Proc. Natl. Acad. Sci. U.S.A.">
        <title>Diploid-dominant life cycles characterize the early evolution of Fungi.</title>
        <authorList>
            <person name="Amses K.R."/>
            <person name="Simmons D.R."/>
            <person name="Longcore J.E."/>
            <person name="Mondo S.J."/>
            <person name="Seto K."/>
            <person name="Jeronimo G.H."/>
            <person name="Bonds A.E."/>
            <person name="Quandt C.A."/>
            <person name="Davis W.J."/>
            <person name="Chang Y."/>
            <person name="Federici B.A."/>
            <person name="Kuo A."/>
            <person name="LaButti K."/>
            <person name="Pangilinan J."/>
            <person name="Andreopoulos W."/>
            <person name="Tritt A."/>
            <person name="Riley R."/>
            <person name="Hundley H."/>
            <person name="Johnson J."/>
            <person name="Lipzen A."/>
            <person name="Barry K."/>
            <person name="Lang B.F."/>
            <person name="Cuomo C.A."/>
            <person name="Buchler N.E."/>
            <person name="Grigoriev I.V."/>
            <person name="Spatafora J.W."/>
            <person name="Stajich J.E."/>
            <person name="James T.Y."/>
        </authorList>
    </citation>
    <scope>NUCLEOTIDE SEQUENCE</scope>
    <source>
        <strain evidence="1">AG</strain>
    </source>
</reference>
<proteinExistence type="predicted"/>
<dbReference type="EMBL" id="MU620950">
    <property type="protein sequence ID" value="KAI8576774.1"/>
    <property type="molecule type" value="Genomic_DNA"/>
</dbReference>